<dbReference type="GO" id="GO:0005829">
    <property type="term" value="C:cytosol"/>
    <property type="evidence" value="ECO:0007669"/>
    <property type="project" value="TreeGrafter"/>
</dbReference>
<dbReference type="InterPro" id="IPR010982">
    <property type="entry name" value="Lambda_DNA-bd_dom_sf"/>
</dbReference>
<dbReference type="AlphaFoldDB" id="A0A6L7ESB6"/>
<evidence type="ECO:0000256" key="1">
    <source>
        <dbReference type="ARBA" id="ARBA00023015"/>
    </source>
</evidence>
<evidence type="ECO:0000313" key="5">
    <source>
        <dbReference type="EMBL" id="MXG88428.1"/>
    </source>
</evidence>
<dbReference type="EMBL" id="WUEK01000001">
    <property type="protein sequence ID" value="MXG88428.1"/>
    <property type="molecule type" value="Genomic_DNA"/>
</dbReference>
<accession>A0A6L7ESB6</accession>
<evidence type="ECO:0000259" key="4">
    <source>
        <dbReference type="PROSITE" id="PS50943"/>
    </source>
</evidence>
<dbReference type="Proteomes" id="UP000473325">
    <property type="component" value="Unassembled WGS sequence"/>
</dbReference>
<dbReference type="SUPFAM" id="SSF47413">
    <property type="entry name" value="lambda repressor-like DNA-binding domains"/>
    <property type="match status" value="1"/>
</dbReference>
<dbReference type="GO" id="GO:0003677">
    <property type="term" value="F:DNA binding"/>
    <property type="evidence" value="ECO:0007669"/>
    <property type="project" value="UniProtKB-KW"/>
</dbReference>
<dbReference type="PANTHER" id="PTHR46797">
    <property type="entry name" value="HTH-TYPE TRANSCRIPTIONAL REGULATOR"/>
    <property type="match status" value="1"/>
</dbReference>
<dbReference type="InterPro" id="IPR050807">
    <property type="entry name" value="TransReg_Diox_bact_type"/>
</dbReference>
<dbReference type="PANTHER" id="PTHR46797:SF23">
    <property type="entry name" value="HTH-TYPE TRANSCRIPTIONAL REGULATOR SUTR"/>
    <property type="match status" value="1"/>
</dbReference>
<dbReference type="GO" id="GO:0003700">
    <property type="term" value="F:DNA-binding transcription factor activity"/>
    <property type="evidence" value="ECO:0007669"/>
    <property type="project" value="TreeGrafter"/>
</dbReference>
<gene>
    <name evidence="5" type="ORF">GRQ65_02555</name>
</gene>
<keyword evidence="6" id="KW-1185">Reference proteome</keyword>
<dbReference type="InterPro" id="IPR001387">
    <property type="entry name" value="Cro/C1-type_HTH"/>
</dbReference>
<dbReference type="PROSITE" id="PS50943">
    <property type="entry name" value="HTH_CROC1"/>
    <property type="match status" value="1"/>
</dbReference>
<reference evidence="5 6" key="1">
    <citation type="submission" date="2019-12" db="EMBL/GenBank/DDBJ databases">
        <authorList>
            <person name="Kun Z."/>
        </authorList>
    </citation>
    <scope>NUCLEOTIDE SEQUENCE [LARGE SCALE GENOMIC DNA]</scope>
    <source>
        <strain evidence="5 6">YIM 123512</strain>
    </source>
</reference>
<name>A0A6L7ESB6_9ACTN</name>
<keyword evidence="2" id="KW-0238">DNA-binding</keyword>
<sequence>MAEGDLQRAVGENLRRIRLELGLSQEAFAEVLGFHRTYMGGLERGERNLSLRSVERLAHSVGVNPLSLLTTQARHGTTGM</sequence>
<dbReference type="Pfam" id="PF01381">
    <property type="entry name" value="HTH_3"/>
    <property type="match status" value="1"/>
</dbReference>
<dbReference type="RefSeq" id="WP_160874793.1">
    <property type="nucleotide sequence ID" value="NZ_WUEK01000001.1"/>
</dbReference>
<evidence type="ECO:0000313" key="6">
    <source>
        <dbReference type="Proteomes" id="UP000473325"/>
    </source>
</evidence>
<feature type="domain" description="HTH cro/C1-type" evidence="4">
    <location>
        <begin position="14"/>
        <end position="69"/>
    </location>
</feature>
<evidence type="ECO:0000256" key="3">
    <source>
        <dbReference type="ARBA" id="ARBA00023163"/>
    </source>
</evidence>
<protein>
    <submittedName>
        <fullName evidence="5">Helix-turn-helix domain-containing protein</fullName>
    </submittedName>
</protein>
<dbReference type="Gene3D" id="1.10.260.40">
    <property type="entry name" value="lambda repressor-like DNA-binding domains"/>
    <property type="match status" value="1"/>
</dbReference>
<organism evidence="5 6">
    <name type="scientific">Nocardioides flavescens</name>
    <dbReference type="NCBI Taxonomy" id="2691959"/>
    <lineage>
        <taxon>Bacteria</taxon>
        <taxon>Bacillati</taxon>
        <taxon>Actinomycetota</taxon>
        <taxon>Actinomycetes</taxon>
        <taxon>Propionibacteriales</taxon>
        <taxon>Nocardioidaceae</taxon>
        <taxon>Nocardioides</taxon>
    </lineage>
</organism>
<dbReference type="CDD" id="cd00093">
    <property type="entry name" value="HTH_XRE"/>
    <property type="match status" value="1"/>
</dbReference>
<keyword evidence="1" id="KW-0805">Transcription regulation</keyword>
<proteinExistence type="predicted"/>
<comment type="caution">
    <text evidence="5">The sequence shown here is derived from an EMBL/GenBank/DDBJ whole genome shotgun (WGS) entry which is preliminary data.</text>
</comment>
<evidence type="ECO:0000256" key="2">
    <source>
        <dbReference type="ARBA" id="ARBA00023125"/>
    </source>
</evidence>
<keyword evidence="3" id="KW-0804">Transcription</keyword>
<dbReference type="SMART" id="SM00530">
    <property type="entry name" value="HTH_XRE"/>
    <property type="match status" value="1"/>
</dbReference>